<dbReference type="PROSITE" id="PS51918">
    <property type="entry name" value="RADICAL_SAM"/>
    <property type="match status" value="1"/>
</dbReference>
<feature type="domain" description="Radical SAM core" evidence="7">
    <location>
        <begin position="243"/>
        <end position="476"/>
    </location>
</feature>
<dbReference type="InterPro" id="IPR006158">
    <property type="entry name" value="Cobalamin-bd"/>
</dbReference>
<accession>A0A364NUP5</accession>
<evidence type="ECO:0000256" key="4">
    <source>
        <dbReference type="ARBA" id="ARBA00023004"/>
    </source>
</evidence>
<dbReference type="GO" id="GO:0051539">
    <property type="term" value="F:4 iron, 4 sulfur cluster binding"/>
    <property type="evidence" value="ECO:0007669"/>
    <property type="project" value="UniProtKB-KW"/>
</dbReference>
<dbReference type="PROSITE" id="PS51332">
    <property type="entry name" value="B12_BINDING"/>
    <property type="match status" value="1"/>
</dbReference>
<evidence type="ECO:0000256" key="5">
    <source>
        <dbReference type="ARBA" id="ARBA00023014"/>
    </source>
</evidence>
<evidence type="ECO:0000256" key="2">
    <source>
        <dbReference type="ARBA" id="ARBA00022691"/>
    </source>
</evidence>
<dbReference type="InterPro" id="IPR023404">
    <property type="entry name" value="rSAM_horseshoe"/>
</dbReference>
<dbReference type="Pfam" id="PF02310">
    <property type="entry name" value="B12-binding"/>
    <property type="match status" value="1"/>
</dbReference>
<organism evidence="8 9">
    <name type="scientific">Paramagnetospirillum kuznetsovii</name>
    <dbReference type="NCBI Taxonomy" id="2053833"/>
    <lineage>
        <taxon>Bacteria</taxon>
        <taxon>Pseudomonadati</taxon>
        <taxon>Pseudomonadota</taxon>
        <taxon>Alphaproteobacteria</taxon>
        <taxon>Rhodospirillales</taxon>
        <taxon>Magnetospirillaceae</taxon>
        <taxon>Paramagnetospirillum</taxon>
    </lineage>
</organism>
<evidence type="ECO:0000313" key="8">
    <source>
        <dbReference type="EMBL" id="RAU20801.1"/>
    </source>
</evidence>
<evidence type="ECO:0000259" key="7">
    <source>
        <dbReference type="PROSITE" id="PS51918"/>
    </source>
</evidence>
<dbReference type="Proteomes" id="UP000251075">
    <property type="component" value="Unassembled WGS sequence"/>
</dbReference>
<keyword evidence="3" id="KW-0479">Metal-binding</keyword>
<dbReference type="Gene3D" id="3.80.30.20">
    <property type="entry name" value="tm_1862 like domain"/>
    <property type="match status" value="1"/>
</dbReference>
<dbReference type="GO" id="GO:0046872">
    <property type="term" value="F:metal ion binding"/>
    <property type="evidence" value="ECO:0007669"/>
    <property type="project" value="UniProtKB-KW"/>
</dbReference>
<gene>
    <name evidence="8" type="ORF">CU669_16130</name>
</gene>
<evidence type="ECO:0000256" key="1">
    <source>
        <dbReference type="ARBA" id="ARBA00001966"/>
    </source>
</evidence>
<evidence type="ECO:0000259" key="6">
    <source>
        <dbReference type="PROSITE" id="PS51332"/>
    </source>
</evidence>
<dbReference type="GO" id="GO:0031419">
    <property type="term" value="F:cobalamin binding"/>
    <property type="evidence" value="ECO:0007669"/>
    <property type="project" value="InterPro"/>
</dbReference>
<dbReference type="EMBL" id="PGTO01000016">
    <property type="protein sequence ID" value="RAU20801.1"/>
    <property type="molecule type" value="Genomic_DNA"/>
</dbReference>
<protein>
    <submittedName>
        <fullName evidence="8">Uncharacterized protein</fullName>
    </submittedName>
</protein>
<dbReference type="InterPro" id="IPR034466">
    <property type="entry name" value="Methyltransferase_Class_B"/>
</dbReference>
<dbReference type="PANTHER" id="PTHR43409">
    <property type="entry name" value="ANAEROBIC MAGNESIUM-PROTOPORPHYRIN IX MONOMETHYL ESTER CYCLASE-RELATED"/>
    <property type="match status" value="1"/>
</dbReference>
<dbReference type="SFLD" id="SFLDG01123">
    <property type="entry name" value="methyltransferase_(Class_B)"/>
    <property type="match status" value="1"/>
</dbReference>
<dbReference type="SUPFAM" id="SSF52242">
    <property type="entry name" value="Cobalamin (vitamin B12)-binding domain"/>
    <property type="match status" value="1"/>
</dbReference>
<reference evidence="8 9" key="1">
    <citation type="submission" date="2017-11" db="EMBL/GenBank/DDBJ databases">
        <title>Draft genome sequence of magnetotactic bacterium Magnetospirillum kuznetsovii LBB-42.</title>
        <authorList>
            <person name="Grouzdev D.S."/>
            <person name="Rysina M.S."/>
            <person name="Baslerov R.V."/>
            <person name="Koziaeva V."/>
        </authorList>
    </citation>
    <scope>NUCLEOTIDE SEQUENCE [LARGE SCALE GENOMIC DNA]</scope>
    <source>
        <strain evidence="8 9">LBB-42</strain>
    </source>
</reference>
<dbReference type="SMART" id="SM00729">
    <property type="entry name" value="Elp3"/>
    <property type="match status" value="1"/>
</dbReference>
<dbReference type="OrthoDB" id="9801424at2"/>
<dbReference type="AlphaFoldDB" id="A0A364NUP5"/>
<feature type="domain" description="B12-binding" evidence="6">
    <location>
        <begin position="29"/>
        <end position="190"/>
    </location>
</feature>
<name>A0A364NUP5_9PROT</name>
<keyword evidence="4" id="KW-0408">Iron</keyword>
<evidence type="ECO:0000256" key="3">
    <source>
        <dbReference type="ARBA" id="ARBA00022723"/>
    </source>
</evidence>
<dbReference type="InterPro" id="IPR058240">
    <property type="entry name" value="rSAM_sf"/>
</dbReference>
<dbReference type="InterPro" id="IPR051198">
    <property type="entry name" value="BchE-like"/>
</dbReference>
<keyword evidence="9" id="KW-1185">Reference proteome</keyword>
<sequence length="595" mass="66432">MVTRRLITSIFKDSPVRRVILIAPPDVEASLFSFATCKRGRYTNYEPYGLGMLAGRLRDIGIEIRILNLASSVLRAARLAERESDFDYDAVWRGDLADAVSDFQPDLVGVTCMFSQTHPMLVRVCADVAALAPALPIAVGGVHVTNALATPATRAALLADLPMVSLFFRHECDEAFPTFVRVVNGELPDDSLAQVLLRHGEEEADFSQRQRPGVETLDAPPAHDLMRPDELSRWGKVGAYFYMLPPETRFATVQSNRGCRAQCTFCSVRNFNGMGVRRRSPTSVADELEWLRDDFGVRHVMWLDDDFLYDKRATLALFDEMVRRNLGMTWDCTNGVIAASCDDEVVAAAAASGCICLSLGMESGNREILKRIKKPGTVENFLAAAEAIRKFPQIYSRVFLIIGFPGETFSQIADTVTVARQMGLDWYQIQLLQPLPNTPLFDSMVEDKLIKPEDFSGVRYAGGTFGKNAGKSAGGRDMLARDFDGVFSSHRLDEVPSPADMEDIWAYMVVHLNYLRLEAEDRPIKLEQYLGNLEYVSDVVAPGDALALHFRQHLLAKLDRPASPEIAARLRNLLTTQPYWQERFAQFGWPMEIAS</sequence>
<dbReference type="PANTHER" id="PTHR43409:SF16">
    <property type="entry name" value="SLR0320 PROTEIN"/>
    <property type="match status" value="1"/>
</dbReference>
<dbReference type="SFLD" id="SFLDG01082">
    <property type="entry name" value="B12-binding_domain_containing"/>
    <property type="match status" value="1"/>
</dbReference>
<keyword evidence="2" id="KW-0949">S-adenosyl-L-methionine</keyword>
<dbReference type="GO" id="GO:0003824">
    <property type="term" value="F:catalytic activity"/>
    <property type="evidence" value="ECO:0007669"/>
    <property type="project" value="InterPro"/>
</dbReference>
<dbReference type="InterPro" id="IPR007197">
    <property type="entry name" value="rSAM"/>
</dbReference>
<dbReference type="SFLD" id="SFLDS00029">
    <property type="entry name" value="Radical_SAM"/>
    <property type="match status" value="1"/>
</dbReference>
<dbReference type="CDD" id="cd01335">
    <property type="entry name" value="Radical_SAM"/>
    <property type="match status" value="1"/>
</dbReference>
<comment type="caution">
    <text evidence="8">The sequence shown here is derived from an EMBL/GenBank/DDBJ whole genome shotgun (WGS) entry which is preliminary data.</text>
</comment>
<dbReference type="InterPro" id="IPR006638">
    <property type="entry name" value="Elp3/MiaA/NifB-like_rSAM"/>
</dbReference>
<dbReference type="GO" id="GO:0005829">
    <property type="term" value="C:cytosol"/>
    <property type="evidence" value="ECO:0007669"/>
    <property type="project" value="TreeGrafter"/>
</dbReference>
<dbReference type="Pfam" id="PF04055">
    <property type="entry name" value="Radical_SAM"/>
    <property type="match status" value="1"/>
</dbReference>
<proteinExistence type="predicted"/>
<dbReference type="InterPro" id="IPR036724">
    <property type="entry name" value="Cobalamin-bd_sf"/>
</dbReference>
<keyword evidence="5" id="KW-0411">Iron-sulfur</keyword>
<comment type="cofactor">
    <cofactor evidence="1">
        <name>[4Fe-4S] cluster</name>
        <dbReference type="ChEBI" id="CHEBI:49883"/>
    </cofactor>
</comment>
<dbReference type="SUPFAM" id="SSF102114">
    <property type="entry name" value="Radical SAM enzymes"/>
    <property type="match status" value="1"/>
</dbReference>
<evidence type="ECO:0000313" key="9">
    <source>
        <dbReference type="Proteomes" id="UP000251075"/>
    </source>
</evidence>